<dbReference type="Proteomes" id="UP000786989">
    <property type="component" value="Unassembled WGS sequence"/>
</dbReference>
<evidence type="ECO:0000313" key="2">
    <source>
        <dbReference type="Proteomes" id="UP000786989"/>
    </source>
</evidence>
<dbReference type="EMBL" id="DYWI01000192">
    <property type="protein sequence ID" value="HJF66362.1"/>
    <property type="molecule type" value="Genomic_DNA"/>
</dbReference>
<name>A0A9D3A248_9ACTN</name>
<dbReference type="AlphaFoldDB" id="A0A9D3A248"/>
<comment type="caution">
    <text evidence="1">The sequence shown here is derived from an EMBL/GenBank/DDBJ whole genome shotgun (WGS) entry which is preliminary data.</text>
</comment>
<protein>
    <submittedName>
        <fullName evidence="1">Uncharacterized protein</fullName>
    </submittedName>
</protein>
<evidence type="ECO:0000313" key="1">
    <source>
        <dbReference type="EMBL" id="HJF66362.1"/>
    </source>
</evidence>
<gene>
    <name evidence="1" type="ORF">K8U77_09655</name>
</gene>
<reference evidence="1" key="1">
    <citation type="journal article" date="2021" name="PeerJ">
        <title>Extensive microbial diversity within the chicken gut microbiome revealed by metagenomics and culture.</title>
        <authorList>
            <person name="Gilroy R."/>
            <person name="Ravi A."/>
            <person name="Getino M."/>
            <person name="Pursley I."/>
            <person name="Horton D.L."/>
            <person name="Alikhan N.F."/>
            <person name="Baker D."/>
            <person name="Gharbi K."/>
            <person name="Hall N."/>
            <person name="Watson M."/>
            <person name="Adriaenssens E.M."/>
            <person name="Foster-Nyarko E."/>
            <person name="Jarju S."/>
            <person name="Secka A."/>
            <person name="Antonio M."/>
            <person name="Oren A."/>
            <person name="Chaudhuri R.R."/>
            <person name="La Ragione R."/>
            <person name="Hildebrand F."/>
            <person name="Pallen M.J."/>
        </authorList>
    </citation>
    <scope>NUCLEOTIDE SEQUENCE</scope>
    <source>
        <strain evidence="1">ChiGjej6B6-11269</strain>
    </source>
</reference>
<reference evidence="1" key="2">
    <citation type="submission" date="2021-09" db="EMBL/GenBank/DDBJ databases">
        <authorList>
            <person name="Gilroy R."/>
        </authorList>
    </citation>
    <scope>NUCLEOTIDE SEQUENCE</scope>
    <source>
        <strain evidence="1">ChiGjej6B6-11269</strain>
    </source>
</reference>
<accession>A0A9D3A248</accession>
<organism evidence="1 2">
    <name type="scientific">Slackia equolifaciens</name>
    <dbReference type="NCBI Taxonomy" id="498718"/>
    <lineage>
        <taxon>Bacteria</taxon>
        <taxon>Bacillati</taxon>
        <taxon>Actinomycetota</taxon>
        <taxon>Coriobacteriia</taxon>
        <taxon>Eggerthellales</taxon>
        <taxon>Eggerthellaceae</taxon>
        <taxon>Slackia</taxon>
    </lineage>
</organism>
<proteinExistence type="predicted"/>
<sequence length="403" mass="44439">MIDESIRPADEAQRKQAIAHKLSELSFTPVSTDIEFSQRNTIKLPLDKLSVLGVGFASLPEAFRTVTQTIDPGNAGQLFRAILPDGATLKQATDGLFSSSAQLSDGTAAWAKFQAVDAVTVTSTMPFNPAALAMAAALTAINQKLDNIQSTLDGMFDYLRLKDKANIRASLDTLAAILSDYKFNWNNEQFKRAKYILVQSINRDARQHITELRAHLSEKIEKKGFIELRGQAEGSAEEALDLLKEYQFAMYLYSFSTFLGIMLLENYEQDYLKSKSEDIRQKAIEYREVYTNCFNAIQSRSQQSVDTFVLGGISAGIKGLGSLLKQTPIGDATPIDEALIDAGSGIQGFTDNENNRIPQRLAETKDPAVLPFAESIESVNRVYNSSTQLLTDGDSIYILTDGE</sequence>